<evidence type="ECO:0000256" key="13">
    <source>
        <dbReference type="ARBA" id="ARBA00023075"/>
    </source>
</evidence>
<dbReference type="GO" id="GO:0055085">
    <property type="term" value="P:transmembrane transport"/>
    <property type="evidence" value="ECO:0007669"/>
    <property type="project" value="InterPro"/>
</dbReference>
<dbReference type="Pfam" id="PF03116">
    <property type="entry name" value="NQR2_RnfD_RnfE"/>
    <property type="match status" value="1"/>
</dbReference>
<protein>
    <recommendedName>
        <fullName evidence="16">Na(+)-translocating NADH-quinone reductase subunit B</fullName>
        <shortName evidence="16">Na(+)-NQR subunit B</shortName>
        <shortName evidence="16">Na(+)-translocating NQR subunit B</shortName>
        <ecNumber evidence="16">7.2.1.1</ecNumber>
    </recommendedName>
    <alternativeName>
        <fullName evidence="16">NQR complex subunit B</fullName>
    </alternativeName>
    <alternativeName>
        <fullName evidence="16">NQR-1 subunit B</fullName>
    </alternativeName>
</protein>
<keyword evidence="18" id="KW-0560">Oxidoreductase</keyword>
<feature type="transmembrane region" description="Helical" evidence="16">
    <location>
        <begin position="129"/>
        <end position="153"/>
    </location>
</feature>
<keyword evidence="19" id="KW-1185">Reference proteome</keyword>
<keyword evidence="15 16" id="KW-0739">Sodium transport</keyword>
<dbReference type="NCBIfam" id="TIGR01937">
    <property type="entry name" value="nqrB"/>
    <property type="match status" value="1"/>
</dbReference>
<dbReference type="Proteomes" id="UP000318995">
    <property type="component" value="Unassembled WGS sequence"/>
</dbReference>
<evidence type="ECO:0000313" key="19">
    <source>
        <dbReference type="Proteomes" id="UP000318995"/>
    </source>
</evidence>
<dbReference type="RefSeq" id="WP_146575612.1">
    <property type="nucleotide sequence ID" value="NZ_SJPH01000013.1"/>
</dbReference>
<gene>
    <name evidence="16 18" type="primary">nqrB</name>
    <name evidence="18" type="ORF">Pla111_34260</name>
</gene>
<accession>A0A5C5VRG5</accession>
<dbReference type="PANTHER" id="PTHR30578">
    <property type="entry name" value="ELECTRON TRANSPORT COMPLEX PROTEIN RNFD"/>
    <property type="match status" value="1"/>
</dbReference>
<evidence type="ECO:0000256" key="10">
    <source>
        <dbReference type="ARBA" id="ARBA00023027"/>
    </source>
</evidence>
<keyword evidence="1 16" id="KW-0813">Transport</keyword>
<evidence type="ECO:0000256" key="8">
    <source>
        <dbReference type="ARBA" id="ARBA00022967"/>
    </source>
</evidence>
<keyword evidence="8 16" id="KW-1278">Translocase</keyword>
<evidence type="ECO:0000256" key="1">
    <source>
        <dbReference type="ARBA" id="ARBA00022448"/>
    </source>
</evidence>
<comment type="subunit">
    <text evidence="16">Composed of six subunits; NqrA, NqrB, NqrC, NqrD, NqrE and NqrF.</text>
</comment>
<evidence type="ECO:0000256" key="16">
    <source>
        <dbReference type="HAMAP-Rule" id="MF_00426"/>
    </source>
</evidence>
<keyword evidence="9 16" id="KW-1133">Transmembrane helix</keyword>
<dbReference type="OrthoDB" id="9776359at2"/>
<evidence type="ECO:0000256" key="7">
    <source>
        <dbReference type="ARBA" id="ARBA00022692"/>
    </source>
</evidence>
<evidence type="ECO:0000313" key="18">
    <source>
        <dbReference type="EMBL" id="TWT40162.1"/>
    </source>
</evidence>
<dbReference type="InterPro" id="IPR004338">
    <property type="entry name" value="NqrB/RnfD"/>
</dbReference>
<comment type="caution">
    <text evidence="18">The sequence shown here is derived from an EMBL/GenBank/DDBJ whole genome shotgun (WGS) entry which is preliminary data.</text>
</comment>
<feature type="transmembrane region" description="Helical" evidence="16">
    <location>
        <begin position="337"/>
        <end position="355"/>
    </location>
</feature>
<comment type="subcellular location">
    <subcellularLocation>
        <location evidence="16">Cell membrane</location>
        <topology evidence="16">Multi-pass membrane protein</topology>
    </subcellularLocation>
</comment>
<evidence type="ECO:0000256" key="3">
    <source>
        <dbReference type="ARBA" id="ARBA00022519"/>
    </source>
</evidence>
<dbReference type="EC" id="7.2.1.1" evidence="16"/>
<reference evidence="18 19" key="1">
    <citation type="submission" date="2019-02" db="EMBL/GenBank/DDBJ databases">
        <title>Deep-cultivation of Planctomycetes and their phenomic and genomic characterization uncovers novel biology.</title>
        <authorList>
            <person name="Wiegand S."/>
            <person name="Jogler M."/>
            <person name="Boedeker C."/>
            <person name="Pinto D."/>
            <person name="Vollmers J."/>
            <person name="Rivas-Marin E."/>
            <person name="Kohn T."/>
            <person name="Peeters S.H."/>
            <person name="Heuer A."/>
            <person name="Rast P."/>
            <person name="Oberbeckmann S."/>
            <person name="Bunk B."/>
            <person name="Jeske O."/>
            <person name="Meyerdierks A."/>
            <person name="Storesund J.E."/>
            <person name="Kallscheuer N."/>
            <person name="Luecker S."/>
            <person name="Lage O.M."/>
            <person name="Pohl T."/>
            <person name="Merkel B.J."/>
            <person name="Hornburger P."/>
            <person name="Mueller R.-W."/>
            <person name="Bruemmer F."/>
            <person name="Labrenz M."/>
            <person name="Spormann A.M."/>
            <person name="Op Den Camp H."/>
            <person name="Overmann J."/>
            <person name="Amann R."/>
            <person name="Jetten M.S.M."/>
            <person name="Mascher T."/>
            <person name="Medema M.H."/>
            <person name="Devos D.P."/>
            <person name="Kaster A.-K."/>
            <person name="Ovreas L."/>
            <person name="Rohde M."/>
            <person name="Galperin M.Y."/>
            <person name="Jogler C."/>
        </authorList>
    </citation>
    <scope>NUCLEOTIDE SEQUENCE [LARGE SCALE GENOMIC DNA]</scope>
    <source>
        <strain evidence="18 19">Pla111</strain>
    </source>
</reference>
<keyword evidence="5 16" id="KW-0285">Flavoprotein</keyword>
<evidence type="ECO:0000256" key="17">
    <source>
        <dbReference type="PIRSR" id="PIRSR016055-50"/>
    </source>
</evidence>
<keyword evidence="11 16" id="KW-0915">Sodium</keyword>
<evidence type="ECO:0000256" key="15">
    <source>
        <dbReference type="ARBA" id="ARBA00023201"/>
    </source>
</evidence>
<comment type="catalytic activity">
    <reaction evidence="16">
        <text>a ubiquinone + n Na(+)(in) + NADH + H(+) = a ubiquinol + n Na(+)(out) + NAD(+)</text>
        <dbReference type="Rhea" id="RHEA:47748"/>
        <dbReference type="Rhea" id="RHEA-COMP:9565"/>
        <dbReference type="Rhea" id="RHEA-COMP:9566"/>
        <dbReference type="ChEBI" id="CHEBI:15378"/>
        <dbReference type="ChEBI" id="CHEBI:16389"/>
        <dbReference type="ChEBI" id="CHEBI:17976"/>
        <dbReference type="ChEBI" id="CHEBI:29101"/>
        <dbReference type="ChEBI" id="CHEBI:57540"/>
        <dbReference type="ChEBI" id="CHEBI:57945"/>
        <dbReference type="EC" id="7.2.1.1"/>
    </reaction>
</comment>
<evidence type="ECO:0000256" key="11">
    <source>
        <dbReference type="ARBA" id="ARBA00023053"/>
    </source>
</evidence>
<keyword evidence="6 16" id="KW-0288">FMN</keyword>
<keyword evidence="12 16" id="KW-0406">Ion transport</keyword>
<dbReference type="EMBL" id="SJPH01000013">
    <property type="protein sequence ID" value="TWT40162.1"/>
    <property type="molecule type" value="Genomic_DNA"/>
</dbReference>
<evidence type="ECO:0000256" key="6">
    <source>
        <dbReference type="ARBA" id="ARBA00022643"/>
    </source>
</evidence>
<dbReference type="HAMAP" id="MF_00426">
    <property type="entry name" value="NqrB"/>
    <property type="match status" value="1"/>
</dbReference>
<comment type="cofactor">
    <cofactor evidence="16 17">
        <name>FMN</name>
        <dbReference type="ChEBI" id="CHEBI:58210"/>
    </cofactor>
</comment>
<evidence type="ECO:0000256" key="14">
    <source>
        <dbReference type="ARBA" id="ARBA00023136"/>
    </source>
</evidence>
<comment type="caution">
    <text evidence="16">Lacks conserved residue(s) required for the propagation of feature annotation.</text>
</comment>
<comment type="similarity">
    <text evidence="16">Belongs to the NqrB/RnfD family.</text>
</comment>
<dbReference type="NCBIfam" id="NF003756">
    <property type="entry name" value="PRK05349.1"/>
    <property type="match status" value="1"/>
</dbReference>
<keyword evidence="3" id="KW-0997">Cell inner membrane</keyword>
<keyword evidence="2 16" id="KW-1003">Cell membrane</keyword>
<evidence type="ECO:0000256" key="9">
    <source>
        <dbReference type="ARBA" id="ARBA00022989"/>
    </source>
</evidence>
<sequence>MKFLRKQLDMVEPLFKKGGKLEKLYPLYEANDTFLFTPGEVTKGTSHVRDAIDMKRMMSTVIVALVPCILMALWNTGYQANLAIAEQGAKPLQTSITGLDSITRDYLFTQVLGMEYDPHNPIANLVHGALWFLPVYIACMAVGGLCEVTFAIIRGHEINEGFLVSGMLFPLTLPPAIPLWQVGLGIAFGIVVGKEIFGGTGKNFLNPALTARAFLYFAHASFMSGDRVWTAAAAENGVDGWTAATTLGSMATADVAQAADVNAVSGLSWFDCFMGWIPGSMGETSTLACLIGAAILIASGIGSWRIMTGVLLGAIGMSCMLYAFREYSDNSMVYLSPLRHLVVGGFAFGTVFMATDPVSASMTESGKWWYGGLIGVMTVLIRVINPAFAEGIMLAILFGNVMAPLIDYCVIQSNVKRRAARYATT</sequence>
<dbReference type="PANTHER" id="PTHR30578:SF1">
    <property type="entry name" value="NA(+)-TRANSLOCATING NADH-QUINONE REDUCTASE SUBUNIT B"/>
    <property type="match status" value="1"/>
</dbReference>
<dbReference type="GO" id="GO:0005886">
    <property type="term" value="C:plasma membrane"/>
    <property type="evidence" value="ECO:0007669"/>
    <property type="project" value="UniProtKB-SubCell"/>
</dbReference>
<keyword evidence="4 16" id="KW-0597">Phosphoprotein</keyword>
<dbReference type="AlphaFoldDB" id="A0A5C5VRG5"/>
<dbReference type="PIRSF" id="PIRSF016055">
    <property type="entry name" value="NADH-UbQ_OxRdtase_B_su"/>
    <property type="match status" value="1"/>
</dbReference>
<dbReference type="GO" id="GO:0022904">
    <property type="term" value="P:respiratory electron transport chain"/>
    <property type="evidence" value="ECO:0007669"/>
    <property type="project" value="InterPro"/>
</dbReference>
<feature type="transmembrane region" description="Helical" evidence="16">
    <location>
        <begin position="391"/>
        <end position="411"/>
    </location>
</feature>
<evidence type="ECO:0000256" key="4">
    <source>
        <dbReference type="ARBA" id="ARBA00022553"/>
    </source>
</evidence>
<feature type="transmembrane region" description="Helical" evidence="16">
    <location>
        <begin position="367"/>
        <end position="385"/>
    </location>
</feature>
<dbReference type="GO" id="GO:0010181">
    <property type="term" value="F:FMN binding"/>
    <property type="evidence" value="ECO:0007669"/>
    <property type="project" value="InterPro"/>
</dbReference>
<feature type="transmembrane region" description="Helical" evidence="16">
    <location>
        <begin position="57"/>
        <end position="74"/>
    </location>
</feature>
<evidence type="ECO:0000256" key="12">
    <source>
        <dbReference type="ARBA" id="ARBA00023065"/>
    </source>
</evidence>
<proteinExistence type="inferred from homology"/>
<name>A0A5C5VRG5_9BACT</name>
<evidence type="ECO:0000256" key="2">
    <source>
        <dbReference type="ARBA" id="ARBA00022475"/>
    </source>
</evidence>
<dbReference type="GO" id="GO:0006814">
    <property type="term" value="P:sodium ion transport"/>
    <property type="evidence" value="ECO:0007669"/>
    <property type="project" value="UniProtKB-UniRule"/>
</dbReference>
<comment type="function">
    <text evidence="16">NQR complex catalyzes the reduction of ubiquinone-1 to ubiquinol by two successive reactions, coupled with the transport of Na(+) ions from the cytoplasm to the periplasm. NqrA to NqrE are probably involved in the second step, the conversion of ubisemiquinone to ubiquinol.</text>
</comment>
<evidence type="ECO:0000256" key="5">
    <source>
        <dbReference type="ARBA" id="ARBA00022630"/>
    </source>
</evidence>
<keyword evidence="7 16" id="KW-0812">Transmembrane</keyword>
<dbReference type="InterPro" id="IPR010966">
    <property type="entry name" value="NqrB"/>
</dbReference>
<keyword evidence="10 16" id="KW-0520">NAD</keyword>
<feature type="transmembrane region" description="Helical" evidence="16">
    <location>
        <begin position="306"/>
        <end position="325"/>
    </location>
</feature>
<keyword evidence="13 16" id="KW-0830">Ubiquinone</keyword>
<dbReference type="GO" id="GO:0016655">
    <property type="term" value="F:oxidoreductase activity, acting on NAD(P)H, quinone or similar compound as acceptor"/>
    <property type="evidence" value="ECO:0007669"/>
    <property type="project" value="UniProtKB-UniRule"/>
</dbReference>
<feature type="modified residue" description="FMN phosphoryl threonine" evidence="16 17">
    <location>
        <position position="245"/>
    </location>
</feature>
<organism evidence="18 19">
    <name type="scientific">Botrimarina hoheduenensis</name>
    <dbReference type="NCBI Taxonomy" id="2528000"/>
    <lineage>
        <taxon>Bacteria</taxon>
        <taxon>Pseudomonadati</taxon>
        <taxon>Planctomycetota</taxon>
        <taxon>Planctomycetia</taxon>
        <taxon>Pirellulales</taxon>
        <taxon>Lacipirellulaceae</taxon>
        <taxon>Botrimarina</taxon>
    </lineage>
</organism>
<keyword evidence="14 16" id="KW-0472">Membrane</keyword>